<evidence type="ECO:0000256" key="3">
    <source>
        <dbReference type="ARBA" id="ARBA00022801"/>
    </source>
</evidence>
<dbReference type="InterPro" id="IPR051400">
    <property type="entry name" value="HAD-like_hydrolase"/>
</dbReference>
<keyword evidence="3 5" id="KW-0378">Hydrolase</keyword>
<proteinExistence type="inferred from homology"/>
<dbReference type="EC" id="3.1.3.18" evidence="5"/>
<comment type="similarity">
    <text evidence="2">Belongs to the HAD-like hydrolase superfamily.</text>
</comment>
<dbReference type="Proteomes" id="UP001208689">
    <property type="component" value="Chromosome"/>
</dbReference>
<keyword evidence="6" id="KW-1185">Reference proteome</keyword>
<dbReference type="PRINTS" id="PR00413">
    <property type="entry name" value="HADHALOGNASE"/>
</dbReference>
<dbReference type="EMBL" id="CP104013">
    <property type="protein sequence ID" value="UYP45039.1"/>
    <property type="molecule type" value="Genomic_DNA"/>
</dbReference>
<dbReference type="InterPro" id="IPR023214">
    <property type="entry name" value="HAD_sf"/>
</dbReference>
<organism evidence="5 6">
    <name type="scientific">Candidatus Lokiarchaeum ossiferum</name>
    <dbReference type="NCBI Taxonomy" id="2951803"/>
    <lineage>
        <taxon>Archaea</taxon>
        <taxon>Promethearchaeati</taxon>
        <taxon>Promethearchaeota</taxon>
        <taxon>Promethearchaeia</taxon>
        <taxon>Promethearchaeales</taxon>
        <taxon>Promethearchaeaceae</taxon>
        <taxon>Candidatus Lokiarchaeum</taxon>
    </lineage>
</organism>
<comment type="cofactor">
    <cofactor evidence="1">
        <name>Mg(2+)</name>
        <dbReference type="ChEBI" id="CHEBI:18420"/>
    </cofactor>
</comment>
<dbReference type="GO" id="GO:0008967">
    <property type="term" value="F:phosphoglycolate phosphatase activity"/>
    <property type="evidence" value="ECO:0007669"/>
    <property type="project" value="UniProtKB-EC"/>
</dbReference>
<sequence length="241" mass="27677">MRKFLVFDLGETLIDFNMTGVWREQMRLDVIPKMFTNLKSFHSTITNFPQYSTFLDTAYASIARGGYPVSMINRIKNALTTLKIPFSQKIINSLLQPFDQVFATKAKIYPQVKSTLEELKNLGYILGLWSNTPWQSPGYMSERVMNRFNIREYFSAVHFSGDYEIRKPNAKALEIVQKSSQFKKDDMIYIGNAEVDIQTGSNFGIPTVWIKRNGDILSEKCPRPTYELNSISELGSILPIQ</sequence>
<dbReference type="PANTHER" id="PTHR46470">
    <property type="entry name" value="N-ACYLNEURAMINATE-9-PHOSPHATASE"/>
    <property type="match status" value="1"/>
</dbReference>
<evidence type="ECO:0000313" key="5">
    <source>
        <dbReference type="EMBL" id="UYP45039.1"/>
    </source>
</evidence>
<protein>
    <submittedName>
        <fullName evidence="5">Phosphoglycolate phosphatase</fullName>
        <ecNumber evidence="5">3.1.3.18</ecNumber>
    </submittedName>
</protein>
<name>A0ABY6HNE9_9ARCH</name>
<dbReference type="Pfam" id="PF13419">
    <property type="entry name" value="HAD_2"/>
    <property type="match status" value="1"/>
</dbReference>
<reference evidence="5" key="1">
    <citation type="submission" date="2022-09" db="EMBL/GenBank/DDBJ databases">
        <title>Actin cytoskeleton and complex cell architecture in an #Asgard archaeon.</title>
        <authorList>
            <person name="Ponce Toledo R.I."/>
            <person name="Schleper C."/>
            <person name="Rodrigues Oliveira T."/>
            <person name="Wollweber F."/>
            <person name="Xu J."/>
            <person name="Rittmann S."/>
            <person name="Klingl A."/>
            <person name="Pilhofer M."/>
        </authorList>
    </citation>
    <scope>NUCLEOTIDE SEQUENCE</scope>
    <source>
        <strain evidence="5">B-35</strain>
    </source>
</reference>
<dbReference type="InterPro" id="IPR041492">
    <property type="entry name" value="HAD_2"/>
</dbReference>
<dbReference type="Gene3D" id="1.10.150.520">
    <property type="match status" value="1"/>
</dbReference>
<accession>A0ABY6HNE9</accession>
<evidence type="ECO:0000256" key="2">
    <source>
        <dbReference type="ARBA" id="ARBA00007958"/>
    </source>
</evidence>
<dbReference type="InterPro" id="IPR006439">
    <property type="entry name" value="HAD-SF_hydro_IA"/>
</dbReference>
<evidence type="ECO:0000256" key="4">
    <source>
        <dbReference type="ARBA" id="ARBA00022842"/>
    </source>
</evidence>
<dbReference type="SFLD" id="SFLDS00003">
    <property type="entry name" value="Haloacid_Dehalogenase"/>
    <property type="match status" value="1"/>
</dbReference>
<evidence type="ECO:0000256" key="1">
    <source>
        <dbReference type="ARBA" id="ARBA00001946"/>
    </source>
</evidence>
<dbReference type="Gene3D" id="3.40.50.1000">
    <property type="entry name" value="HAD superfamily/HAD-like"/>
    <property type="match status" value="1"/>
</dbReference>
<dbReference type="SUPFAM" id="SSF56784">
    <property type="entry name" value="HAD-like"/>
    <property type="match status" value="1"/>
</dbReference>
<dbReference type="SFLD" id="SFLDG01129">
    <property type="entry name" value="C1.5:_HAD__Beta-PGM__Phosphata"/>
    <property type="match status" value="1"/>
</dbReference>
<dbReference type="InterPro" id="IPR036412">
    <property type="entry name" value="HAD-like_sf"/>
</dbReference>
<evidence type="ECO:0000313" key="6">
    <source>
        <dbReference type="Proteomes" id="UP001208689"/>
    </source>
</evidence>
<gene>
    <name evidence="5" type="ORF">NEF87_001324</name>
</gene>
<keyword evidence="4" id="KW-0460">Magnesium</keyword>